<dbReference type="PROSITE" id="PS00107">
    <property type="entry name" value="PROTEIN_KINASE_ATP"/>
    <property type="match status" value="1"/>
</dbReference>
<dbReference type="EMBL" id="CP058604">
    <property type="protein sequence ID" value="QLG70501.1"/>
    <property type="molecule type" value="Genomic_DNA"/>
</dbReference>
<evidence type="ECO:0000256" key="23">
    <source>
        <dbReference type="SAM" id="MobiDB-lite"/>
    </source>
</evidence>
<dbReference type="InterPro" id="IPR045864">
    <property type="entry name" value="aa-tRNA-synth_II/BPL/LPL"/>
</dbReference>
<dbReference type="Gene3D" id="3.40.50.800">
    <property type="entry name" value="Anticodon-binding domain"/>
    <property type="match status" value="1"/>
</dbReference>
<dbReference type="GO" id="GO:0005524">
    <property type="term" value="F:ATP binding"/>
    <property type="evidence" value="ECO:0007669"/>
    <property type="project" value="UniProtKB-UniRule"/>
</dbReference>
<dbReference type="Gene3D" id="1.10.510.10">
    <property type="entry name" value="Transferase(Phosphotransferase) domain 1"/>
    <property type="match status" value="2"/>
</dbReference>
<protein>
    <recommendedName>
        <fullName evidence="18">eIF-2-alpha kinase GCN2</fullName>
        <ecNumber evidence="2">2.7.11.1</ecNumber>
    </recommendedName>
</protein>
<dbReference type="GO" id="GO:0004694">
    <property type="term" value="F:eukaryotic translation initiation factor 2alpha kinase activity"/>
    <property type="evidence" value="ECO:0007669"/>
    <property type="project" value="InterPro"/>
</dbReference>
<dbReference type="PROSITE" id="PS00108">
    <property type="entry name" value="PROTEIN_KINASE_ST"/>
    <property type="match status" value="1"/>
</dbReference>
<dbReference type="InterPro" id="IPR024435">
    <property type="entry name" value="HisRS-related_dom"/>
</dbReference>
<dbReference type="PANTHER" id="PTHR11042">
    <property type="entry name" value="EUKARYOTIC TRANSLATION INITIATION FACTOR 2-ALPHA KINASE EIF2-ALPHA KINASE -RELATED"/>
    <property type="match status" value="1"/>
</dbReference>
<dbReference type="SUPFAM" id="SSF55681">
    <property type="entry name" value="Class II aaRS and biotin synthetases"/>
    <property type="match status" value="1"/>
</dbReference>
<comment type="catalytic activity">
    <reaction evidence="17">
        <text>L-seryl-[protein] + ATP = O-phospho-L-seryl-[protein] + ADP + H(+)</text>
        <dbReference type="Rhea" id="RHEA:17989"/>
        <dbReference type="Rhea" id="RHEA-COMP:9863"/>
        <dbReference type="Rhea" id="RHEA-COMP:11604"/>
        <dbReference type="ChEBI" id="CHEBI:15378"/>
        <dbReference type="ChEBI" id="CHEBI:29999"/>
        <dbReference type="ChEBI" id="CHEBI:30616"/>
        <dbReference type="ChEBI" id="CHEBI:83421"/>
        <dbReference type="ChEBI" id="CHEBI:456216"/>
        <dbReference type="EC" id="2.7.11.1"/>
    </reaction>
</comment>
<dbReference type="InterPro" id="IPR016255">
    <property type="entry name" value="Gcn2"/>
</dbReference>
<dbReference type="GO" id="GO:0005634">
    <property type="term" value="C:nucleus"/>
    <property type="evidence" value="ECO:0007669"/>
    <property type="project" value="TreeGrafter"/>
</dbReference>
<evidence type="ECO:0000256" key="17">
    <source>
        <dbReference type="ARBA" id="ARBA00048679"/>
    </source>
</evidence>
<dbReference type="SUPFAM" id="SSF54495">
    <property type="entry name" value="UBC-like"/>
    <property type="match status" value="1"/>
</dbReference>
<evidence type="ECO:0000256" key="9">
    <source>
        <dbReference type="ARBA" id="ARBA00022777"/>
    </source>
</evidence>
<dbReference type="KEGG" id="zmk:HG535_0A04410"/>
<feature type="active site" description="Proton acceptor" evidence="19">
    <location>
        <position position="832"/>
    </location>
</feature>
<comment type="similarity">
    <text evidence="15">Belongs to the protein kinase superfamily. Ser/Thr protein kinase family. GCN2 subfamily.</text>
</comment>
<evidence type="ECO:0000256" key="14">
    <source>
        <dbReference type="ARBA" id="ARBA00023159"/>
    </source>
</evidence>
<dbReference type="PROSITE" id="PS50011">
    <property type="entry name" value="PROTEIN_KINASE_DOM"/>
    <property type="match status" value="2"/>
</dbReference>
<evidence type="ECO:0000313" key="26">
    <source>
        <dbReference type="EMBL" id="QLG70501.1"/>
    </source>
</evidence>
<dbReference type="Gene3D" id="3.10.110.10">
    <property type="entry name" value="Ubiquitin Conjugating Enzyme"/>
    <property type="match status" value="1"/>
</dbReference>
<evidence type="ECO:0000256" key="4">
    <source>
        <dbReference type="ARBA" id="ARBA00022527"/>
    </source>
</evidence>
<dbReference type="Proteomes" id="UP000509704">
    <property type="component" value="Chromosome 1"/>
</dbReference>
<feature type="coiled-coil region" evidence="22">
    <location>
        <begin position="142"/>
        <end position="171"/>
    </location>
</feature>
<keyword evidence="10 20" id="KW-0067">ATP-binding</keyword>
<keyword evidence="3" id="KW-0963">Cytoplasm</keyword>
<dbReference type="InterPro" id="IPR036621">
    <property type="entry name" value="Anticodon-bd_dom_sf"/>
</dbReference>
<dbReference type="GO" id="GO:0005829">
    <property type="term" value="C:cytosol"/>
    <property type="evidence" value="ECO:0007669"/>
    <property type="project" value="TreeGrafter"/>
</dbReference>
<dbReference type="GO" id="GO:1990625">
    <property type="term" value="P:negative regulation of cytoplasmic translational initiation in response to stress"/>
    <property type="evidence" value="ECO:0007669"/>
    <property type="project" value="TreeGrafter"/>
</dbReference>
<dbReference type="SMART" id="SM00220">
    <property type="entry name" value="S_TKc"/>
    <property type="match status" value="1"/>
</dbReference>
<dbReference type="GO" id="GO:0140469">
    <property type="term" value="P:GCN2-mediated signaling"/>
    <property type="evidence" value="ECO:0007669"/>
    <property type="project" value="UniProtKB-ARBA"/>
</dbReference>
<dbReference type="Gene3D" id="3.30.200.20">
    <property type="entry name" value="Phosphorylase Kinase, domain 1"/>
    <property type="match status" value="1"/>
</dbReference>
<evidence type="ECO:0000256" key="1">
    <source>
        <dbReference type="ARBA" id="ARBA00004496"/>
    </source>
</evidence>
<dbReference type="InterPro" id="IPR008271">
    <property type="entry name" value="Ser/Thr_kinase_AS"/>
</dbReference>
<evidence type="ECO:0000259" key="24">
    <source>
        <dbReference type="PROSITE" id="PS50011"/>
    </source>
</evidence>
<sequence>MSGSRLTLEEYYEIQKNEVEAIESIYMHDFTNLTKKKSKWDKLPQFVFEISLSSSNKDAVVSSLTLHIALAPLYPYTAADISFKNVNNVLDSQLKNLKAEFGKIQKESSNQECIFDITSLVQEKLDEFQNISNNQSLEDDRMQRIKENKERQQREEEERMHELEARKLSEQRIIDEIVKRELEKRQDDDSTFLNHSSSVDLLPPQEWIASGEAIVFTKTVRAKLPNNSLYKFRAVVNPKPITLSSDPFGFAKQFLVKPYIPPESPLADALMSSEMMENFYYLLTEVELDNSYFNTSNGKKEISHLEKELESLLKVDHANINRLYAYTVERLGRNNSTFVWHIKLLTQYSSYIPMTEIIQSVGFVNLATARIWMIRILEGLEALHKLGLVHKNISLQTVMLIKDCDFGITIPRLAHPAYGYTILHMVSCHPNKKGAAVELPSCSWPAPELVKFSNCKPQRMTDIWQAGVLFLQTINGMDTVLNYSSAQDFLENSNMDDGLYDLLDRMLRQDPKKRFTPLELLPMKFLRTNIDPGANKLTINKESSVNSSRKSFSDSLGANSRTLSQSSGRRRSFNVGSRFSSANPATRSRYGSDFEEVAVLGKGAFGQVVKARNALDSRYYAIKKIKHTEGKLSTILSEVMLLASLNHQYVVRYYAAWLEEDVDNDGSVFESSDEESETLENDTDETLSKLSLLKSQSELDATNNAWDFISGSGYPEIVFASSTAEKSQCSEMSEESSSDEEPESSSDEESESNGLVIKTPARNRRKTSTYRKTGHNDKSTLFIQMEYCENRTLFDLIHTENINKEPDEYWRLFRQILEALSYIHSLGIIHRDLKPMNIFIDESRNVKIGDFGLAKNVHKSLDLLRQDSSSQAGSIDDLTSAIGTTLYVATEVLHGNGQYNEKIDMYSLGIIFFEMVYAFSTGMERVNILKQLRLADIEFPQDFDSDKMKTEKKIIKLLLDHDPNKRFGAQKLLDSGLLPVKHQDEIINETLKTLADPASPWQKQVRETLFSQAYSLTNDILYDNTQSTSTPFTQILRSKMTEEVVKIFRKHGGIENNEPPIIFPKAPVYSTQNVYEILDEGGTVLQLQYDLTYPMARYLSKNPNCVSKHFRFQHVYRPPAHSNSSLEPKKFGEIDFDITSSNSTDSAFYESESLKIIDEILTVFPVFEKTNTLFVINHEDILDSVLNYANIDKARRPFVSRLLSQLGFGKSFKEIKVELKSQFNISSTSLNDLELFDFRLDFDAAKRRLHKAMVDSPYLRKIDESLLHISKVINFFKPLDMTRNIVIAPFSNYNSGFYKGGIMFQAVYDDGTSRSLVAAGGRYDKLISYFARPSGERGSNTQRAVGFNLAWETIFGIAQNFFKLNKSSRVKRKNKFLKGTSLEWKPSRCDVLISCFSNSILNSVGVEILNQLWKRGISADILRNCYTVDDVVSGAQRDSVEWIILVKQQTYTLPNNKRKYKPLRVKKLDSDVDIDLDLDEFLNLYQQEAGIQTSLVNSQLSLEDNTDDFSKWNENSSADSSIDGDIDEAVPTPSAQKVLYVPNPATRSKKASKREKWVYEDAARSASSAIVNSLMAAPVIIVDGIRDETLEMISTISLGQKEEWLRKILGSVNNSAPRSFALNIYNTLSKEASKGTKWAVIHCQKTGKSCVADLQR</sequence>
<feature type="compositionally biased region" description="Acidic residues" evidence="23">
    <location>
        <begin position="732"/>
        <end position="751"/>
    </location>
</feature>
<dbReference type="InterPro" id="IPR011009">
    <property type="entry name" value="Kinase-like_dom_sf"/>
</dbReference>
<evidence type="ECO:0000256" key="11">
    <source>
        <dbReference type="ARBA" id="ARBA00022845"/>
    </source>
</evidence>
<feature type="binding site" evidence="20">
    <location>
        <begin position="600"/>
        <end position="608"/>
    </location>
    <ligand>
        <name>ATP</name>
        <dbReference type="ChEBI" id="CHEBI:30616"/>
    </ligand>
</feature>
<dbReference type="PIRSF" id="PIRSF000660">
    <property type="entry name" value="Ser/Thr_PK_GCN2"/>
    <property type="match status" value="1"/>
</dbReference>
<feature type="compositionally biased region" description="Polar residues" evidence="23">
    <location>
        <begin position="547"/>
        <end position="567"/>
    </location>
</feature>
<comment type="subcellular location">
    <subcellularLocation>
        <location evidence="1">Cytoplasm</location>
    </subcellularLocation>
</comment>
<keyword evidence="22" id="KW-0175">Coiled coil</keyword>
<feature type="region of interest" description="Disordered" evidence="23">
    <location>
        <begin position="547"/>
        <end position="585"/>
    </location>
</feature>
<dbReference type="CDD" id="cd14012">
    <property type="entry name" value="PK_eIF2AK_GCN2_rpt1"/>
    <property type="match status" value="1"/>
</dbReference>
<dbReference type="FunFam" id="3.30.200.20:FF:000379">
    <property type="entry name" value="eIF-2-alpha kinase GCN2"/>
    <property type="match status" value="1"/>
</dbReference>
<feature type="domain" description="RWD" evidence="25">
    <location>
        <begin position="17"/>
        <end position="128"/>
    </location>
</feature>
<dbReference type="GO" id="GO:0009893">
    <property type="term" value="P:positive regulation of metabolic process"/>
    <property type="evidence" value="ECO:0007669"/>
    <property type="project" value="UniProtKB-ARBA"/>
</dbReference>
<keyword evidence="11" id="KW-0810">Translation regulation</keyword>
<dbReference type="InterPro" id="IPR006575">
    <property type="entry name" value="RWD_dom"/>
</dbReference>
<dbReference type="FunFam" id="1.10.510.10:FF:000856">
    <property type="entry name" value="eIF-2-alpha kinase GCN2"/>
    <property type="match status" value="1"/>
</dbReference>
<dbReference type="InterPro" id="IPR000719">
    <property type="entry name" value="Prot_kinase_dom"/>
</dbReference>
<keyword evidence="6" id="KW-0808">Transferase</keyword>
<dbReference type="FunFam" id="1.10.510.10:FF:001061">
    <property type="entry name" value="eIF-2-alpha kinase GCN2"/>
    <property type="match status" value="1"/>
</dbReference>
<evidence type="ECO:0000256" key="5">
    <source>
        <dbReference type="ARBA" id="ARBA00022555"/>
    </source>
</evidence>
<keyword evidence="14" id="KW-0010">Activator</keyword>
<feature type="binding site" evidence="21">
    <location>
        <position position="624"/>
    </location>
    <ligand>
        <name>ATP</name>
        <dbReference type="ChEBI" id="CHEBI:30616"/>
    </ligand>
</feature>
<evidence type="ECO:0000256" key="6">
    <source>
        <dbReference type="ARBA" id="ARBA00022679"/>
    </source>
</evidence>
<evidence type="ECO:0000259" key="25">
    <source>
        <dbReference type="PROSITE" id="PS50908"/>
    </source>
</evidence>
<evidence type="ECO:0000256" key="3">
    <source>
        <dbReference type="ARBA" id="ARBA00022490"/>
    </source>
</evidence>
<evidence type="ECO:0000256" key="12">
    <source>
        <dbReference type="ARBA" id="ARBA00022884"/>
    </source>
</evidence>
<dbReference type="GeneID" id="59234137"/>
<dbReference type="GO" id="GO:0000049">
    <property type="term" value="F:tRNA binding"/>
    <property type="evidence" value="ECO:0007669"/>
    <property type="project" value="UniProtKB-KW"/>
</dbReference>
<dbReference type="EC" id="2.7.11.1" evidence="2"/>
<accession>A0A7H9AW71</accession>
<dbReference type="Pfam" id="PF05773">
    <property type="entry name" value="RWD"/>
    <property type="match status" value="1"/>
</dbReference>
<evidence type="ECO:0000256" key="21">
    <source>
        <dbReference type="PROSITE-ProRule" id="PRU10141"/>
    </source>
</evidence>
<proteinExistence type="inferred from homology"/>
<keyword evidence="7" id="KW-0677">Repeat</keyword>
<dbReference type="OrthoDB" id="341578at2759"/>
<dbReference type="SUPFAM" id="SSF56112">
    <property type="entry name" value="Protein kinase-like (PK-like)"/>
    <property type="match status" value="2"/>
</dbReference>
<dbReference type="InterPro" id="IPR017441">
    <property type="entry name" value="Protein_kinase_ATP_BS"/>
</dbReference>
<evidence type="ECO:0000256" key="18">
    <source>
        <dbReference type="ARBA" id="ARBA00073598"/>
    </source>
</evidence>
<feature type="domain" description="Protein kinase" evidence="24">
    <location>
        <begin position="237"/>
        <end position="526"/>
    </location>
</feature>
<evidence type="ECO:0000256" key="16">
    <source>
        <dbReference type="ARBA" id="ARBA00047899"/>
    </source>
</evidence>
<evidence type="ECO:0000256" key="10">
    <source>
        <dbReference type="ARBA" id="ARBA00022840"/>
    </source>
</evidence>
<evidence type="ECO:0000256" key="13">
    <source>
        <dbReference type="ARBA" id="ARBA00023016"/>
    </source>
</evidence>
<feature type="domain" description="Protein kinase" evidence="24">
    <location>
        <begin position="594"/>
        <end position="978"/>
    </location>
</feature>
<dbReference type="InterPro" id="IPR050339">
    <property type="entry name" value="CC_SR_Kinase"/>
</dbReference>
<keyword evidence="4" id="KW-0723">Serine/threonine-protein kinase</keyword>
<organism evidence="26 27">
    <name type="scientific">Zygotorulaspora mrakii</name>
    <name type="common">Zygosaccharomyces mrakii</name>
    <dbReference type="NCBI Taxonomy" id="42260"/>
    <lineage>
        <taxon>Eukaryota</taxon>
        <taxon>Fungi</taxon>
        <taxon>Dikarya</taxon>
        <taxon>Ascomycota</taxon>
        <taxon>Saccharomycotina</taxon>
        <taxon>Saccharomycetes</taxon>
        <taxon>Saccharomycetales</taxon>
        <taxon>Saccharomycetaceae</taxon>
        <taxon>Zygotorulaspora</taxon>
    </lineage>
</organism>
<evidence type="ECO:0000256" key="8">
    <source>
        <dbReference type="ARBA" id="ARBA00022741"/>
    </source>
</evidence>
<dbReference type="GO" id="GO:0000077">
    <property type="term" value="P:DNA damage checkpoint signaling"/>
    <property type="evidence" value="ECO:0007669"/>
    <property type="project" value="InterPro"/>
</dbReference>
<evidence type="ECO:0000256" key="7">
    <source>
        <dbReference type="ARBA" id="ARBA00022737"/>
    </source>
</evidence>
<comment type="catalytic activity">
    <reaction evidence="16">
        <text>L-threonyl-[protein] + ATP = O-phospho-L-threonyl-[protein] + ADP + H(+)</text>
        <dbReference type="Rhea" id="RHEA:46608"/>
        <dbReference type="Rhea" id="RHEA-COMP:11060"/>
        <dbReference type="Rhea" id="RHEA-COMP:11605"/>
        <dbReference type="ChEBI" id="CHEBI:15378"/>
        <dbReference type="ChEBI" id="CHEBI:30013"/>
        <dbReference type="ChEBI" id="CHEBI:30616"/>
        <dbReference type="ChEBI" id="CHEBI:61977"/>
        <dbReference type="ChEBI" id="CHEBI:456216"/>
        <dbReference type="EC" id="2.7.11.1"/>
    </reaction>
</comment>
<dbReference type="Pfam" id="PF13393">
    <property type="entry name" value="tRNA-synt_His"/>
    <property type="match status" value="1"/>
</dbReference>
<keyword evidence="5" id="KW-0820">tRNA-binding</keyword>
<dbReference type="CDD" id="cd23823">
    <property type="entry name" value="RWD_GCN2"/>
    <property type="match status" value="1"/>
</dbReference>
<dbReference type="PANTHER" id="PTHR11042:SF136">
    <property type="entry name" value="EIF-2-ALPHA KINASE GCN2"/>
    <property type="match status" value="1"/>
</dbReference>
<dbReference type="Pfam" id="PF00069">
    <property type="entry name" value="Pkinase"/>
    <property type="match status" value="3"/>
</dbReference>
<evidence type="ECO:0000256" key="19">
    <source>
        <dbReference type="PIRSR" id="PIRSR000660-1"/>
    </source>
</evidence>
<dbReference type="Pfam" id="PF12745">
    <property type="entry name" value="HGTP_anticodon2"/>
    <property type="match status" value="1"/>
</dbReference>
<dbReference type="FunFam" id="3.10.110.10:FF:000050">
    <property type="entry name" value="eIF-2-alpha kinase GCN2"/>
    <property type="match status" value="1"/>
</dbReference>
<keyword evidence="27" id="KW-1185">Reference proteome</keyword>
<evidence type="ECO:0000313" key="27">
    <source>
        <dbReference type="Proteomes" id="UP000509704"/>
    </source>
</evidence>
<keyword evidence="8 20" id="KW-0547">Nucleotide-binding</keyword>
<evidence type="ECO:0000256" key="20">
    <source>
        <dbReference type="PIRSR" id="PIRSR000660-2"/>
    </source>
</evidence>
<dbReference type="Gene3D" id="3.30.930.10">
    <property type="entry name" value="Bira Bifunctional Protein, Domain 2"/>
    <property type="match status" value="1"/>
</dbReference>
<keyword evidence="13" id="KW-0346">Stress response</keyword>
<dbReference type="InterPro" id="IPR016135">
    <property type="entry name" value="UBQ-conjugating_enzyme/RWD"/>
</dbReference>
<dbReference type="CDD" id="cd14046">
    <property type="entry name" value="STKc_EIF2AK4_GCN2_rpt2"/>
    <property type="match status" value="1"/>
</dbReference>
<dbReference type="PROSITE" id="PS50908">
    <property type="entry name" value="RWD"/>
    <property type="match status" value="1"/>
</dbReference>
<keyword evidence="9" id="KW-0418">Kinase</keyword>
<feature type="compositionally biased region" description="Polar residues" evidence="23">
    <location>
        <begin position="574"/>
        <end position="585"/>
    </location>
</feature>
<evidence type="ECO:0000256" key="2">
    <source>
        <dbReference type="ARBA" id="ARBA00012513"/>
    </source>
</evidence>
<reference evidence="26 27" key="1">
    <citation type="submission" date="2020-07" db="EMBL/GenBank/DDBJ databases">
        <title>The yeast mating-type switching endonuclease HO is a domesticated member of an unorthodox homing genetic element family.</title>
        <authorList>
            <person name="Coughlan A.Y."/>
            <person name="Lombardi L."/>
            <person name="Braun-Galleani S."/>
            <person name="Martos A.R."/>
            <person name="Galeote V."/>
            <person name="Bigey F."/>
            <person name="Dequin S."/>
            <person name="Byrne K.P."/>
            <person name="Wolfe K.H."/>
        </authorList>
    </citation>
    <scope>NUCLEOTIDE SEQUENCE [LARGE SCALE GENOMIC DNA]</scope>
    <source>
        <strain evidence="26 27">NRRL Y-6702</strain>
    </source>
</reference>
<feature type="binding site" evidence="20">
    <location>
        <position position="623"/>
    </location>
    <ligand>
        <name>ATP</name>
        <dbReference type="ChEBI" id="CHEBI:30616"/>
    </ligand>
</feature>
<feature type="region of interest" description="Disordered" evidence="23">
    <location>
        <begin position="725"/>
        <end position="772"/>
    </location>
</feature>
<gene>
    <name evidence="26" type="ORF">HG535_0A04410</name>
</gene>
<name>A0A7H9AW71_ZYGMR</name>
<evidence type="ECO:0000256" key="15">
    <source>
        <dbReference type="ARBA" id="ARBA00037982"/>
    </source>
</evidence>
<feature type="compositionally biased region" description="Basic residues" evidence="23">
    <location>
        <begin position="761"/>
        <end position="772"/>
    </location>
</feature>
<dbReference type="InterPro" id="IPR041715">
    <property type="entry name" value="HisRS-like_core"/>
</dbReference>
<dbReference type="SMART" id="SM00591">
    <property type="entry name" value="RWD"/>
    <property type="match status" value="1"/>
</dbReference>
<evidence type="ECO:0000256" key="22">
    <source>
        <dbReference type="SAM" id="Coils"/>
    </source>
</evidence>
<keyword evidence="12" id="KW-0694">RNA-binding</keyword>
<dbReference type="RefSeq" id="XP_037142229.1">
    <property type="nucleotide sequence ID" value="XM_037286334.1"/>
</dbReference>